<name>A0A9N8JHQ6_9PEZI</name>
<evidence type="ECO:0000313" key="2">
    <source>
        <dbReference type="EMBL" id="CAD0085622.1"/>
    </source>
</evidence>
<evidence type="ECO:0000256" key="1">
    <source>
        <dbReference type="SAM" id="MobiDB-lite"/>
    </source>
</evidence>
<feature type="region of interest" description="Disordered" evidence="1">
    <location>
        <begin position="125"/>
        <end position="150"/>
    </location>
</feature>
<gene>
    <name evidence="2" type="ORF">AWRI4619_LOCUS3894</name>
</gene>
<dbReference type="EMBL" id="CAIJEN010000004">
    <property type="protein sequence ID" value="CAD0085622.1"/>
    <property type="molecule type" value="Genomic_DNA"/>
</dbReference>
<feature type="compositionally biased region" description="Basic and acidic residues" evidence="1">
    <location>
        <begin position="141"/>
        <end position="150"/>
    </location>
</feature>
<accession>A0A9N8JHQ6</accession>
<protein>
    <submittedName>
        <fullName evidence="2">Uncharacterized protein</fullName>
    </submittedName>
</protein>
<keyword evidence="3" id="KW-1185">Reference proteome</keyword>
<proteinExistence type="predicted"/>
<dbReference type="AlphaFoldDB" id="A0A9N8JHQ6"/>
<dbReference type="Proteomes" id="UP000716446">
    <property type="component" value="Unassembled WGS sequence"/>
</dbReference>
<organism evidence="2 3">
    <name type="scientific">Aureobasidium vineae</name>
    <dbReference type="NCBI Taxonomy" id="2773715"/>
    <lineage>
        <taxon>Eukaryota</taxon>
        <taxon>Fungi</taxon>
        <taxon>Dikarya</taxon>
        <taxon>Ascomycota</taxon>
        <taxon>Pezizomycotina</taxon>
        <taxon>Dothideomycetes</taxon>
        <taxon>Dothideomycetidae</taxon>
        <taxon>Dothideales</taxon>
        <taxon>Saccotheciaceae</taxon>
        <taxon>Aureobasidium</taxon>
    </lineage>
</organism>
<sequence length="150" mass="16405">MEEHWTEAQYEAALAQLEALTDKVAIPVHSPIINKTLTNSPTQLTALRTTIPAITSPLTRPAITKPAAFAGLKKAAIGAVTGVQDLRREWESDGMQALLKRTKESYEKDGDLKLAKEVPAWGWLKERDGEDGEEVKGQQQEVKKEDGVGG</sequence>
<reference evidence="2" key="1">
    <citation type="submission" date="2020-06" db="EMBL/GenBank/DDBJ databases">
        <authorList>
            <person name="Onetto C."/>
        </authorList>
    </citation>
    <scope>NUCLEOTIDE SEQUENCE</scope>
</reference>
<comment type="caution">
    <text evidence="2">The sequence shown here is derived from an EMBL/GenBank/DDBJ whole genome shotgun (WGS) entry which is preliminary data.</text>
</comment>
<evidence type="ECO:0000313" key="3">
    <source>
        <dbReference type="Proteomes" id="UP000716446"/>
    </source>
</evidence>